<dbReference type="SUPFAM" id="SSF55486">
    <property type="entry name" value="Metalloproteases ('zincins'), catalytic domain"/>
    <property type="match status" value="1"/>
</dbReference>
<dbReference type="PANTHER" id="PTHR11905">
    <property type="entry name" value="ADAM A DISINTEGRIN AND METALLOPROTEASE DOMAIN"/>
    <property type="match status" value="1"/>
</dbReference>
<dbReference type="PANTHER" id="PTHR11905:SF159">
    <property type="entry name" value="ADAM METALLOPROTEASE"/>
    <property type="match status" value="1"/>
</dbReference>
<feature type="binding site" evidence="1">
    <location>
        <position position="455"/>
    </location>
    <ligand>
        <name>Zn(2+)</name>
        <dbReference type="ChEBI" id="CHEBI:29105"/>
        <note>catalytic</note>
    </ligand>
</feature>
<feature type="domain" description="Disintegrin" evidence="5">
    <location>
        <begin position="533"/>
        <end position="622"/>
    </location>
</feature>
<protein>
    <submittedName>
        <fullName evidence="7">Uncharacterized protein</fullName>
    </submittedName>
</protein>
<dbReference type="InterPro" id="IPR001762">
    <property type="entry name" value="Disintegrin_dom"/>
</dbReference>
<comment type="caution">
    <text evidence="1">Lacks conserved residue(s) required for the propagation of feature annotation.</text>
</comment>
<dbReference type="InterPro" id="IPR034028">
    <property type="entry name" value="ZnMc_ADAM_fungal"/>
</dbReference>
<dbReference type="Pfam" id="PF13688">
    <property type="entry name" value="Reprolysin_5"/>
    <property type="match status" value="1"/>
</dbReference>
<feature type="active site" evidence="1">
    <location>
        <position position="446"/>
    </location>
</feature>
<dbReference type="Gene3D" id="4.10.70.10">
    <property type="entry name" value="Disintegrin domain"/>
    <property type="match status" value="1"/>
</dbReference>
<keyword evidence="8" id="KW-1185">Reference proteome</keyword>
<keyword evidence="3" id="KW-1133">Transmembrane helix</keyword>
<dbReference type="Gene3D" id="3.40.390.10">
    <property type="entry name" value="Collagenase (Catalytic Domain)"/>
    <property type="match status" value="1"/>
</dbReference>
<dbReference type="PROSITE" id="PS50214">
    <property type="entry name" value="DISINTEGRIN_2"/>
    <property type="match status" value="1"/>
</dbReference>
<evidence type="ECO:0000256" key="3">
    <source>
        <dbReference type="SAM" id="Phobius"/>
    </source>
</evidence>
<dbReference type="PROSITE" id="PS50215">
    <property type="entry name" value="ADAM_MEPRO"/>
    <property type="match status" value="1"/>
</dbReference>
<dbReference type="SMART" id="SM00608">
    <property type="entry name" value="ACR"/>
    <property type="match status" value="1"/>
</dbReference>
<keyword evidence="4" id="KW-0732">Signal</keyword>
<feature type="binding site" evidence="1">
    <location>
        <position position="445"/>
    </location>
    <ligand>
        <name>Zn(2+)</name>
        <dbReference type="ChEBI" id="CHEBI:29105"/>
        <note>catalytic</note>
    </ligand>
</feature>
<dbReference type="InterPro" id="IPR024079">
    <property type="entry name" value="MetalloPept_cat_dom_sf"/>
</dbReference>
<feature type="compositionally biased region" description="Low complexity" evidence="2">
    <location>
        <begin position="776"/>
        <end position="787"/>
    </location>
</feature>
<organism evidence="7 8">
    <name type="scientific">Zasmidium cellare</name>
    <name type="common">Wine cellar mold</name>
    <name type="synonym">Racodium cellare</name>
    <dbReference type="NCBI Taxonomy" id="395010"/>
    <lineage>
        <taxon>Eukaryota</taxon>
        <taxon>Fungi</taxon>
        <taxon>Dikarya</taxon>
        <taxon>Ascomycota</taxon>
        <taxon>Pezizomycotina</taxon>
        <taxon>Dothideomycetes</taxon>
        <taxon>Dothideomycetidae</taxon>
        <taxon>Mycosphaerellales</taxon>
        <taxon>Mycosphaerellaceae</taxon>
        <taxon>Zasmidium</taxon>
    </lineage>
</organism>
<sequence length="832" mass="88705">MQLLSTTTTLLSLAATLLTPLAAASSTIRNPIGALSAVQNATIHTHNHRLTALSQFDLTFNIRDQVHVKLHLEPNHDILAQDATVQYLAPDGSVSRKETVDRLGHKVYKGTAWVQRPSIGQVRYQQVGWARISVTRDGFHPVFEGAFSVNHDHHHVQNSANYRRTRHSMDPDLEEADDEYMVVWRDSDIVPDEVHAQHQELRRDLDSGFGSCLSDQLSFNRRDDHPVYMAMKMKRSDSYGIMDLSNLFSKRQIDGTTGGNSAGVNLASTVGQTRGCPTTRKVALVGVATDCTYTNSFNSTQTARENVISQINTASGIWEGAFNISLGLQNLTVSDANCPGTPATATEWNQACSDSVDIQQRLNLFSAWRGNQRDSNSHWTLLSTCNTGSAVGLAWLGQACVGTAITTNGSVTGNGQSSGNGQETVTGANVVIRTQGASEWQVIAHETGHTFGAVHDCTSQTCADTNFVNSQQCCPLNSGTCDAGERFIMNPSTSQGVRDFSQCSIGNICSALERNSVDSQCLTDNKGVTTISGQQCGNGIVEPGEDCDCGGEEGCGNDSCCNPTTCKFTEGSVCDDSNEDCCRSCQFASNGTVCRASTGDCDPQEVCSGSSATCPPDETRENGASCGDGLQCAAGQCTSRDQQCKSVMGSYTRGNDTYACDSSGCAISCASPEFGTGVCYGLQQNFLDGTTCGGGGRCQNGQCKGSSVGGQVKSWIDDHKGVVIGICAAIGGLLLLAILSCLIRCCRRRRGGSKRVPSPPMPPPGGWQGWNGGNVRGQPQMQQQQGGNFYAPSSHPSQGWFDQGSQRGGGNQWTPPPPPPVYPARGNSVRYA</sequence>
<proteinExistence type="predicted"/>
<evidence type="ECO:0000259" key="6">
    <source>
        <dbReference type="PROSITE" id="PS50215"/>
    </source>
</evidence>
<reference evidence="7 8" key="1">
    <citation type="journal article" date="2023" name="G3 (Bethesda)">
        <title>A chromosome-level genome assembly of Zasmidium syzygii isolated from banana leaves.</title>
        <authorList>
            <person name="van Westerhoven A.C."/>
            <person name="Mehrabi R."/>
            <person name="Talebi R."/>
            <person name="Steentjes M.B.F."/>
            <person name="Corcolon B."/>
            <person name="Chong P.A."/>
            <person name="Kema G.H.J."/>
            <person name="Seidl M.F."/>
        </authorList>
    </citation>
    <scope>NUCLEOTIDE SEQUENCE [LARGE SCALE GENOMIC DNA]</scope>
    <source>
        <strain evidence="7 8">P124</strain>
    </source>
</reference>
<dbReference type="InterPro" id="IPR006586">
    <property type="entry name" value="ADAM_Cys-rich"/>
</dbReference>
<feature type="compositionally biased region" description="Gly residues" evidence="2">
    <location>
        <begin position="766"/>
        <end position="775"/>
    </location>
</feature>
<dbReference type="EMBL" id="JAXOVC010000001">
    <property type="protein sequence ID" value="KAK4507413.1"/>
    <property type="molecule type" value="Genomic_DNA"/>
</dbReference>
<evidence type="ECO:0000259" key="5">
    <source>
        <dbReference type="PROSITE" id="PS50214"/>
    </source>
</evidence>
<keyword evidence="3" id="KW-0472">Membrane</keyword>
<accession>A0ABR0F2V6</accession>
<keyword evidence="1" id="KW-0862">Zinc</keyword>
<dbReference type="InterPro" id="IPR001590">
    <property type="entry name" value="Peptidase_M12B"/>
</dbReference>
<feature type="domain" description="Peptidase M12B" evidence="6">
    <location>
        <begin position="280"/>
        <end position="508"/>
    </location>
</feature>
<dbReference type="SMART" id="SM00050">
    <property type="entry name" value="DISIN"/>
    <property type="match status" value="1"/>
</dbReference>
<evidence type="ECO:0000313" key="8">
    <source>
        <dbReference type="Proteomes" id="UP001305779"/>
    </source>
</evidence>
<dbReference type="Proteomes" id="UP001305779">
    <property type="component" value="Unassembled WGS sequence"/>
</dbReference>
<name>A0ABR0F2V6_ZASCE</name>
<dbReference type="InterPro" id="IPR036436">
    <property type="entry name" value="Disintegrin_dom_sf"/>
</dbReference>
<evidence type="ECO:0000256" key="2">
    <source>
        <dbReference type="SAM" id="MobiDB-lite"/>
    </source>
</evidence>
<feature type="signal peptide" evidence="4">
    <location>
        <begin position="1"/>
        <end position="24"/>
    </location>
</feature>
<evidence type="ECO:0000256" key="4">
    <source>
        <dbReference type="SAM" id="SignalP"/>
    </source>
</evidence>
<evidence type="ECO:0000313" key="7">
    <source>
        <dbReference type="EMBL" id="KAK4507413.1"/>
    </source>
</evidence>
<dbReference type="CDD" id="cd04271">
    <property type="entry name" value="ZnMc_ADAM_fungal"/>
    <property type="match status" value="1"/>
</dbReference>
<dbReference type="SUPFAM" id="SSF57552">
    <property type="entry name" value="Blood coagulation inhibitor (disintegrin)"/>
    <property type="match status" value="1"/>
</dbReference>
<dbReference type="Pfam" id="PF00200">
    <property type="entry name" value="Disintegrin"/>
    <property type="match status" value="1"/>
</dbReference>
<feature type="chain" id="PRO_5045359364" evidence="4">
    <location>
        <begin position="25"/>
        <end position="832"/>
    </location>
</feature>
<feature type="transmembrane region" description="Helical" evidence="3">
    <location>
        <begin position="722"/>
        <end position="745"/>
    </location>
</feature>
<feature type="binding site" evidence="1">
    <location>
        <position position="449"/>
    </location>
    <ligand>
        <name>Zn(2+)</name>
        <dbReference type="ChEBI" id="CHEBI:29105"/>
        <note>catalytic</note>
    </ligand>
</feature>
<gene>
    <name evidence="7" type="ORF">PRZ48_001148</name>
</gene>
<feature type="region of interest" description="Disordered" evidence="2">
    <location>
        <begin position="750"/>
        <end position="832"/>
    </location>
</feature>
<keyword evidence="3" id="KW-0812">Transmembrane</keyword>
<evidence type="ECO:0000256" key="1">
    <source>
        <dbReference type="PROSITE-ProRule" id="PRU00276"/>
    </source>
</evidence>
<keyword evidence="1" id="KW-0479">Metal-binding</keyword>
<comment type="caution">
    <text evidence="7">The sequence shown here is derived from an EMBL/GenBank/DDBJ whole genome shotgun (WGS) entry which is preliminary data.</text>
</comment>